<feature type="compositionally biased region" description="Basic and acidic residues" evidence="1">
    <location>
        <begin position="21"/>
        <end position="32"/>
    </location>
</feature>
<feature type="domain" description="Helicase C-terminal" evidence="2">
    <location>
        <begin position="1309"/>
        <end position="1484"/>
    </location>
</feature>
<keyword evidence="3" id="KW-0547">Nucleotide-binding</keyword>
<dbReference type="InterPro" id="IPR014001">
    <property type="entry name" value="Helicase_ATP-bd"/>
</dbReference>
<feature type="region of interest" description="Disordered" evidence="1">
    <location>
        <begin position="1"/>
        <end position="124"/>
    </location>
</feature>
<dbReference type="Gene3D" id="3.40.50.300">
    <property type="entry name" value="P-loop containing nucleotide triphosphate hydrolases"/>
    <property type="match status" value="1"/>
</dbReference>
<gene>
    <name evidence="3" type="ORF">EG850_12520</name>
</gene>
<organism evidence="3 4">
    <name type="scientific">Gulosibacter macacae</name>
    <dbReference type="NCBI Taxonomy" id="2488791"/>
    <lineage>
        <taxon>Bacteria</taxon>
        <taxon>Bacillati</taxon>
        <taxon>Actinomycetota</taxon>
        <taxon>Actinomycetes</taxon>
        <taxon>Micrococcales</taxon>
        <taxon>Microbacteriaceae</taxon>
        <taxon>Gulosibacter</taxon>
    </lineage>
</organism>
<reference evidence="3 4" key="1">
    <citation type="submission" date="2018-11" db="EMBL/GenBank/DDBJ databases">
        <title>YIM 102482-1 draft genome.</title>
        <authorList>
            <person name="Li G."/>
            <person name="Jiang Y."/>
        </authorList>
    </citation>
    <scope>NUCLEOTIDE SEQUENCE [LARGE SCALE GENOMIC DNA]</scope>
    <source>
        <strain evidence="3 4">YIM 102482-1</strain>
    </source>
</reference>
<dbReference type="InterPro" id="IPR027417">
    <property type="entry name" value="P-loop_NTPase"/>
</dbReference>
<dbReference type="InterPro" id="IPR029063">
    <property type="entry name" value="SAM-dependent_MTases_sf"/>
</dbReference>
<dbReference type="SUPFAM" id="SSF52540">
    <property type="entry name" value="P-loop containing nucleoside triphosphate hydrolases"/>
    <property type="match status" value="2"/>
</dbReference>
<keyword evidence="3" id="KW-0067">ATP-binding</keyword>
<evidence type="ECO:0000313" key="4">
    <source>
        <dbReference type="Proteomes" id="UP000274391"/>
    </source>
</evidence>
<keyword evidence="4" id="KW-1185">Reference proteome</keyword>
<proteinExistence type="predicted"/>
<accession>A0A3P3VSL7</accession>
<evidence type="ECO:0000256" key="1">
    <source>
        <dbReference type="SAM" id="MobiDB-lite"/>
    </source>
</evidence>
<dbReference type="SMART" id="SM00487">
    <property type="entry name" value="DEXDc"/>
    <property type="match status" value="1"/>
</dbReference>
<feature type="compositionally biased region" description="Low complexity" evidence="1">
    <location>
        <begin position="1764"/>
        <end position="1775"/>
    </location>
</feature>
<feature type="region of interest" description="Disordered" evidence="1">
    <location>
        <begin position="1718"/>
        <end position="1788"/>
    </location>
</feature>
<dbReference type="InterPro" id="IPR001650">
    <property type="entry name" value="Helicase_C-like"/>
</dbReference>
<dbReference type="Gene3D" id="3.40.50.150">
    <property type="entry name" value="Vaccinia Virus protein VP39"/>
    <property type="match status" value="1"/>
</dbReference>
<dbReference type="PRINTS" id="PR00507">
    <property type="entry name" value="N12N6MTFRASE"/>
</dbReference>
<comment type="caution">
    <text evidence="3">The sequence shown here is derived from an EMBL/GenBank/DDBJ whole genome shotgun (WGS) entry which is preliminary data.</text>
</comment>
<dbReference type="Gene3D" id="3.40.50.10810">
    <property type="entry name" value="Tandem AAA-ATPase domain"/>
    <property type="match status" value="1"/>
</dbReference>
<sequence length="1788" mass="197441">MDERSLADADRGSAGVGGHPADGRGADDDRLSDSGLPVPDLLDGGPGRDSSGVGHPDVVLRGPDRIGEPLPLPGAASGDHGRSSEHSLPPRSPVAETPEPAPPHQTAPRFVPGAVEARPPSGAKSRYHANVAAIRLLRQLEVEQRPATEAEQTVLARWSSWGAVADVFDTSKPEWEKERAELRELLSEDEWRAAARTTMNAHYTDPDVVREIWRALGDLGFTGGRVLEPGSGSGTFIGLALEGAHATGVELDPMTAAISRALYPDADIRTESFADSRFPEGTFDLAVGNVPYGKIQLHDRVYNASEYAIHNHFIIKSLRLLRPGGLMAVLTSFYTLDARSPGPRREMNAVADLIGAVRMPSGAHRRIAGTEIVTDLLLFRRRADGEPPRDLTWETVTQLDFDGKPLNLNRYFDEHPEMVLGDIGMQHGLYSALTLVVKGDHEHAAEHLRNALEQLTFQARREGLTLTEAAPEVEARRAAFVPSEPGRWDGSIVPHDNGSFGVVVAGAVVPFAVPKSATRELRALLSLRDQASTLLTMEAYSLDDTPELDQAREQLCRSYQKYVGVYGALNRYKLRSTGRFDEDGNPKYARTVPTPIRLLRSDPFGPLVLALENSEETTQEATPATLLSERVVVPRPEIQGVETPADAVAVSLDRTGGIDLILIADLLGMSEHEARGALDGLVFTDPVTDELIHAPAYLSGDIYKKLDAARQRAERDPEFSVNITALEQVKPEPLGAEDITPRIGAVWISAQIHQQFLTELLQARDVVVENPVPGMWQVKGGRHGMRSTSEWGTERRSAPILLEALAEQRPILVYDTEKDVEGKERQVLNPTETAAAQEKANQLQERFAEWVWEDPERARTLVDGYNRRFACIALRDYTSAADYLTFPGLAANTITLRPHQRAAVARMVAEPSVGLFHEVGAGKTAEMVCGAMEMRRMGLINKPVVSVPNHMLEQFSREWLQLYPNAKILTASSQDVTRDRRRAFVARAAANEWDAIIMTHSAFERVPLRVDTEREYRDRQLDALRTALEGADKDDRISVKRMQRALTMAEERLKKLADKPRDPGINFEDTGIDYVIVDEAHLFKNLATPSNIRDASITGSERASDLHMKLEYLRSTGKTRIVTAATATPISNSITEAYVMQRYLRPDLFHAAGIGESFDAWAATFGETVTQMEMSPTGASFRMKTRFAKFQNVPEMLRMWSTFADVKTAEDLKLPVPDIRIRDDGNRAPLTRGVAPSPELVAFVKTLGERAEMIASGSVDPREDNMLSVTSDGRKAALDMRLIVSDHPSGPTKVDVAADMIFRTWENTRDTEYLDTVTGEPSPIKGAMQLVFSDLSTPNKERWNVYEELRTQLIYRGMPAEGIRFIHEARNDLEKGRLFAAARAGHISVLLGSTERMGVGTNVQARAIALYHLDCPWRPSDIAQREGRILRQGNQNEEVAIVRLVTERSFDSYMWQGVERKAKFISQVMRGRLDVREIEEIDSASLTAAEAKAISSGNPLLLDQANLQSEVTRLRRLDRAHQNNERMLEYTRSQAVQDAARAADDIDGTRAAIPNMIDTTAEKFRITIQGRFYDSRSDAGHALMGWARQANMQYAGRHQAQDYGVIGRIGGFDISCELVPEMAGDVLVRTSLHGVPRGSFTVTRDSFLQGGVGLIQRIENRMAALPKLLAEAEQDLARAEQTRQDAEQRLGQPFKHALALSAAEADLEKVEKKIAVMQRQTPEEPSPEPERVSASPSRPELTVEAVRAYQPLGGVRSDPEQQRPHAPAAAPSAFAPVPPRPSGLQIGR</sequence>
<feature type="compositionally biased region" description="Basic and acidic residues" evidence="1">
    <location>
        <begin position="1"/>
        <end position="11"/>
    </location>
</feature>
<keyword evidence="3" id="KW-0347">Helicase</keyword>
<evidence type="ECO:0000313" key="3">
    <source>
        <dbReference type="EMBL" id="RRJ85630.1"/>
    </source>
</evidence>
<evidence type="ECO:0000259" key="2">
    <source>
        <dbReference type="PROSITE" id="PS51194"/>
    </source>
</evidence>
<dbReference type="InterPro" id="IPR052933">
    <property type="entry name" value="DNA_Protect_Modify"/>
</dbReference>
<dbReference type="PANTHER" id="PTHR41313:SF1">
    <property type="entry name" value="DNA METHYLASE ADENINE-SPECIFIC DOMAIN-CONTAINING PROTEIN"/>
    <property type="match status" value="1"/>
</dbReference>
<dbReference type="PROSITE" id="PS51194">
    <property type="entry name" value="HELICASE_CTER"/>
    <property type="match status" value="1"/>
</dbReference>
<dbReference type="InterPro" id="IPR038718">
    <property type="entry name" value="SNF2-like_sf"/>
</dbReference>
<dbReference type="CDD" id="cd02440">
    <property type="entry name" value="AdoMet_MTases"/>
    <property type="match status" value="1"/>
</dbReference>
<dbReference type="SUPFAM" id="SSF53335">
    <property type="entry name" value="S-adenosyl-L-methionine-dependent methyltransferases"/>
    <property type="match status" value="1"/>
</dbReference>
<dbReference type="GO" id="GO:0004386">
    <property type="term" value="F:helicase activity"/>
    <property type="evidence" value="ECO:0007669"/>
    <property type="project" value="UniProtKB-KW"/>
</dbReference>
<dbReference type="EMBL" id="RQVS01000023">
    <property type="protein sequence ID" value="RRJ85630.1"/>
    <property type="molecule type" value="Genomic_DNA"/>
</dbReference>
<protein>
    <submittedName>
        <fullName evidence="3">Helicase</fullName>
    </submittedName>
</protein>
<dbReference type="PANTHER" id="PTHR41313">
    <property type="entry name" value="ADENINE-SPECIFIC METHYLTRANSFERASE"/>
    <property type="match status" value="1"/>
</dbReference>
<name>A0A3P3VSL7_9MICO</name>
<dbReference type="Proteomes" id="UP000274391">
    <property type="component" value="Unassembled WGS sequence"/>
</dbReference>
<keyword evidence="3" id="KW-0378">Hydrolase</keyword>
<dbReference type="OrthoDB" id="9814088at2"/>